<accession>B9K744</accession>
<dbReference type="HOGENOM" id="CLU_1481318_0_0_0"/>
<organism evidence="1 2">
    <name type="scientific">Thermotoga neapolitana (strain ATCC 49049 / DSM 4359 / NBRC 107923 / NS-E)</name>
    <dbReference type="NCBI Taxonomy" id="309803"/>
    <lineage>
        <taxon>Bacteria</taxon>
        <taxon>Thermotogati</taxon>
        <taxon>Thermotogota</taxon>
        <taxon>Thermotogae</taxon>
        <taxon>Thermotogales</taxon>
        <taxon>Thermotogaceae</taxon>
        <taxon>Thermotoga</taxon>
    </lineage>
</organism>
<evidence type="ECO:0000313" key="1">
    <source>
        <dbReference type="EMBL" id="ACM22777.1"/>
    </source>
</evidence>
<protein>
    <submittedName>
        <fullName evidence="1">Uncharacterized protein</fullName>
    </submittedName>
</protein>
<name>B9K744_THENN</name>
<dbReference type="EMBL" id="CP000916">
    <property type="protein sequence ID" value="ACM22777.1"/>
    <property type="molecule type" value="Genomic_DNA"/>
</dbReference>
<keyword evidence="2" id="KW-1185">Reference proteome</keyword>
<gene>
    <name evidence="1" type="ordered locus">CTN_0601</name>
</gene>
<sequence>MERLNIYPYKKRKVKLTTFVVLLAVMLLPPVSFNVYFRYVKEQMVENLENRYAEILNAYSVNLSIDSSKNLEEVSRIEDVLLNQIRTLESKVNSLNSYLEKRKKWEDFSDLFTEIFKKQGRTLSYLSFSPESVILEFYEVSRETQEVLPESFLKDGRINLKLLFEEHLPEGYTMKKYRLEYGVAKK</sequence>
<dbReference type="STRING" id="309803.CTN_0601"/>
<dbReference type="eggNOG" id="ENOG502ZRKM">
    <property type="taxonomic scope" value="Bacteria"/>
</dbReference>
<dbReference type="RefSeq" id="WP_015919096.1">
    <property type="nucleotide sequence ID" value="NZ_CP001128.1"/>
</dbReference>
<reference evidence="1 2" key="1">
    <citation type="journal article" date="2009" name="Biosci. Biotechnol. Biochem.">
        <title>WeGAS: a web-based microbial genome annotation system.</title>
        <authorList>
            <person name="Lee D."/>
            <person name="Seo H."/>
            <person name="Park C."/>
            <person name="Park K."/>
        </authorList>
    </citation>
    <scope>NUCLEOTIDE SEQUENCE [LARGE SCALE GENOMIC DNA]</scope>
    <source>
        <strain evidence="2">ATCC 49049 / DSM 4359 / NBRC 107923 / NS-E</strain>
    </source>
</reference>
<proteinExistence type="predicted"/>
<dbReference type="AlphaFoldDB" id="B9K744"/>
<dbReference type="Proteomes" id="UP000000445">
    <property type="component" value="Chromosome"/>
</dbReference>
<dbReference type="KEGG" id="tna:CTN_0601"/>
<evidence type="ECO:0000313" key="2">
    <source>
        <dbReference type="Proteomes" id="UP000000445"/>
    </source>
</evidence>